<feature type="region of interest" description="Disordered" evidence="1">
    <location>
        <begin position="96"/>
        <end position="127"/>
    </location>
</feature>
<accession>A0A2M6R9G0</accession>
<dbReference type="AlphaFoldDB" id="A0A2M6R9G0"/>
<feature type="compositionally biased region" description="Basic and acidic residues" evidence="1">
    <location>
        <begin position="40"/>
        <end position="52"/>
    </location>
</feature>
<evidence type="ECO:0000259" key="2">
    <source>
        <dbReference type="Pfam" id="PF13451"/>
    </source>
</evidence>
<dbReference type="Pfam" id="PF13451">
    <property type="entry name" value="zf_Tbcl"/>
    <property type="match status" value="1"/>
</dbReference>
<evidence type="ECO:0000256" key="1">
    <source>
        <dbReference type="SAM" id="MobiDB-lite"/>
    </source>
</evidence>
<feature type="domain" description="Probable zinc-binding" evidence="2">
    <location>
        <begin position="5"/>
        <end position="51"/>
    </location>
</feature>
<evidence type="ECO:0000313" key="5">
    <source>
        <dbReference type="Proteomes" id="UP000231162"/>
    </source>
</evidence>
<dbReference type="Proteomes" id="UP000231162">
    <property type="component" value="Unassembled WGS sequence"/>
</dbReference>
<dbReference type="EMBL" id="PEZX01000043">
    <property type="protein sequence ID" value="PIS06661.1"/>
    <property type="molecule type" value="Genomic_DNA"/>
</dbReference>
<dbReference type="InterPro" id="IPR026363">
    <property type="entry name" value="CxxC-x17-CxxC_dom"/>
</dbReference>
<proteinExistence type="predicted"/>
<dbReference type="InterPro" id="IPR025306">
    <property type="entry name" value="Zn-bnd_dom_prob"/>
</dbReference>
<protein>
    <submittedName>
        <fullName evidence="4">Zinc-binding protein</fullName>
    </submittedName>
</protein>
<feature type="domain" description="CxxC-x17-CxxC" evidence="3">
    <location>
        <begin position="55"/>
        <end position="90"/>
    </location>
</feature>
<organism evidence="4 5">
    <name type="scientific">Candidatus Berkelbacteria bacterium CG10_big_fil_rev_8_21_14_0_10_43_14</name>
    <dbReference type="NCBI Taxonomy" id="1974515"/>
    <lineage>
        <taxon>Bacteria</taxon>
        <taxon>Candidatus Berkelbacteria</taxon>
    </lineage>
</organism>
<gene>
    <name evidence="4" type="ORF">COT79_03440</name>
</gene>
<feature type="region of interest" description="Disordered" evidence="1">
    <location>
        <begin position="30"/>
        <end position="53"/>
    </location>
</feature>
<evidence type="ECO:0000259" key="3">
    <source>
        <dbReference type="Pfam" id="PF23477"/>
    </source>
</evidence>
<name>A0A2M6R9G0_9BACT</name>
<sequence>MADFQDKTLVCRDCGKDFVWTSGEQKFFSEKGFTNPPTRCPDDRKKNKEQRKSTRVMTTINCKKCGKQGEVPFLPKDPNDILCSDCFYEERAAQKGLADNTVTPPAPSEKPQSEPEETPADEPVNPE</sequence>
<comment type="caution">
    <text evidence="4">The sequence shown here is derived from an EMBL/GenBank/DDBJ whole genome shotgun (WGS) entry which is preliminary data.</text>
</comment>
<dbReference type="NCBIfam" id="TIGR04272">
    <property type="entry name" value="cxxc_cxxc_Mbark"/>
    <property type="match status" value="1"/>
</dbReference>
<reference evidence="5" key="1">
    <citation type="submission" date="2017-09" db="EMBL/GenBank/DDBJ databases">
        <title>Depth-based differentiation of microbial function through sediment-hosted aquifers and enrichment of novel symbionts in the deep terrestrial subsurface.</title>
        <authorList>
            <person name="Probst A.J."/>
            <person name="Ladd B."/>
            <person name="Jarett J.K."/>
            <person name="Geller-Mcgrath D.E."/>
            <person name="Sieber C.M.K."/>
            <person name="Emerson J.B."/>
            <person name="Anantharaman K."/>
            <person name="Thomas B.C."/>
            <person name="Malmstrom R."/>
            <person name="Stieglmeier M."/>
            <person name="Klingl A."/>
            <person name="Woyke T."/>
            <person name="Ryan C.M."/>
            <person name="Banfield J.F."/>
        </authorList>
    </citation>
    <scope>NUCLEOTIDE SEQUENCE [LARGE SCALE GENOMIC DNA]</scope>
</reference>
<evidence type="ECO:0000313" key="4">
    <source>
        <dbReference type="EMBL" id="PIS06661.1"/>
    </source>
</evidence>
<dbReference type="Pfam" id="PF23477">
    <property type="entry name" value="zf_Tbcl_2"/>
    <property type="match status" value="1"/>
</dbReference>